<dbReference type="InterPro" id="IPR044965">
    <property type="entry name" value="Glyco_hydro_17_plant"/>
</dbReference>
<feature type="signal peptide" evidence="17">
    <location>
        <begin position="1"/>
        <end position="31"/>
    </location>
</feature>
<keyword evidence="14 16" id="KW-0326">Glycosidase</keyword>
<dbReference type="SMART" id="SM00768">
    <property type="entry name" value="X8"/>
    <property type="match status" value="1"/>
</dbReference>
<evidence type="ECO:0000256" key="3">
    <source>
        <dbReference type="ARBA" id="ARBA00008773"/>
    </source>
</evidence>
<sequence length="503" mass="54303">MLCFLVNQSMAALMFTHFILLVLTLISLTDGGSIGINYGRVADNLQTPKQVADLLKSQGITKVKIYDTNSDVLTALSNSGISVVVALPNEQLSAAASSQSYTDTWVQSNISPFYPSTQIETITVGNEVFVDPANTTSFLVPAMKNVHSSLVKYNLDSSIKVSSPIALSALQTSYPSSSGSFKSDLAGPVMVPMLQLLRQTGSYLMVNAYPFFAYEANSQQISLDYALFKPNSGVVDPNNGLRYTSLLEAQLDAVYAAMAALQFNDVPIIVSETGWPSQGDENEIGAGSANAAAYNGNLVKRVLTGGGTPLRPQQDLYVYLFALFNEDLKTGPTSERNYGLFYPNEQKVYDIPLTVAALNGSASSSGSGNMNNGSKVVVQGQRWCVANENVAAEKLQSALDYACGEGKADCRPIQEGATCYDPNSLVAHASYAFNSYYQMNARAAGTCDFGGAAYVVTQPPRKFTTAHVFALVEVICDFSVLVWSRECIRDFDKKVIWDFVLFA</sequence>
<dbReference type="GO" id="GO:0006952">
    <property type="term" value="P:defense response"/>
    <property type="evidence" value="ECO:0007669"/>
    <property type="project" value="UniProtKB-KW"/>
</dbReference>
<evidence type="ECO:0000256" key="7">
    <source>
        <dbReference type="ARBA" id="ARBA00022729"/>
    </source>
</evidence>
<comment type="similarity">
    <text evidence="3 15">Belongs to the glycosyl hydrolase 17 family.</text>
</comment>
<keyword evidence="5" id="KW-1003">Cell membrane</keyword>
<evidence type="ECO:0000256" key="9">
    <source>
        <dbReference type="ARBA" id="ARBA00022821"/>
    </source>
</evidence>
<dbReference type="EMBL" id="JBAMMX010000008">
    <property type="protein sequence ID" value="KAK6934498.1"/>
    <property type="molecule type" value="Genomic_DNA"/>
</dbReference>
<dbReference type="GO" id="GO:0042973">
    <property type="term" value="F:glucan endo-1,3-beta-D-glucosidase activity"/>
    <property type="evidence" value="ECO:0007669"/>
    <property type="project" value="UniProtKB-EC"/>
</dbReference>
<dbReference type="FunFam" id="3.20.20.80:FF:000002">
    <property type="entry name" value="Glucan endo-1,3-beta-glucosidase 3"/>
    <property type="match status" value="1"/>
</dbReference>
<evidence type="ECO:0000256" key="2">
    <source>
        <dbReference type="ARBA" id="ARBA00004609"/>
    </source>
</evidence>
<keyword evidence="10" id="KW-0472">Membrane</keyword>
<evidence type="ECO:0000313" key="19">
    <source>
        <dbReference type="EMBL" id="KAK6934498.1"/>
    </source>
</evidence>
<evidence type="ECO:0000256" key="16">
    <source>
        <dbReference type="RuleBase" id="RU004336"/>
    </source>
</evidence>
<dbReference type="PANTHER" id="PTHR32227">
    <property type="entry name" value="GLUCAN ENDO-1,3-BETA-GLUCOSIDASE BG1-RELATED-RELATED"/>
    <property type="match status" value="1"/>
</dbReference>
<evidence type="ECO:0000256" key="10">
    <source>
        <dbReference type="ARBA" id="ARBA00023136"/>
    </source>
</evidence>
<keyword evidence="8 16" id="KW-0378">Hydrolase</keyword>
<evidence type="ECO:0000256" key="13">
    <source>
        <dbReference type="ARBA" id="ARBA00023288"/>
    </source>
</evidence>
<dbReference type="SUPFAM" id="SSF51445">
    <property type="entry name" value="(Trans)glycosidases"/>
    <property type="match status" value="1"/>
</dbReference>
<evidence type="ECO:0000256" key="1">
    <source>
        <dbReference type="ARBA" id="ARBA00000382"/>
    </source>
</evidence>
<evidence type="ECO:0000256" key="11">
    <source>
        <dbReference type="ARBA" id="ARBA00023157"/>
    </source>
</evidence>
<keyword evidence="12" id="KW-0325">Glycoprotein</keyword>
<dbReference type="Gene3D" id="3.20.20.80">
    <property type="entry name" value="Glycosidases"/>
    <property type="match status" value="1"/>
</dbReference>
<comment type="catalytic activity">
    <reaction evidence="1">
        <text>Hydrolysis of (1-&gt;3)-beta-D-glucosidic linkages in (1-&gt;3)-beta-D-glucans.</text>
        <dbReference type="EC" id="3.2.1.39"/>
    </reaction>
</comment>
<dbReference type="FunFam" id="1.20.58.1040:FF:000001">
    <property type="entry name" value="Glucan endo-1,3-beta-glucosidase 4"/>
    <property type="match status" value="1"/>
</dbReference>
<dbReference type="Gene3D" id="1.20.58.1040">
    <property type="match status" value="1"/>
</dbReference>
<dbReference type="InterPro" id="IPR017853">
    <property type="entry name" value="GH"/>
</dbReference>
<keyword evidence="20" id="KW-1185">Reference proteome</keyword>
<feature type="domain" description="X8" evidence="18">
    <location>
        <begin position="382"/>
        <end position="478"/>
    </location>
</feature>
<evidence type="ECO:0000256" key="12">
    <source>
        <dbReference type="ARBA" id="ARBA00023180"/>
    </source>
</evidence>
<dbReference type="Proteomes" id="UP001370490">
    <property type="component" value="Unassembled WGS sequence"/>
</dbReference>
<evidence type="ECO:0000256" key="14">
    <source>
        <dbReference type="ARBA" id="ARBA00023295"/>
    </source>
</evidence>
<dbReference type="InterPro" id="IPR012946">
    <property type="entry name" value="X8"/>
</dbReference>
<proteinExistence type="inferred from homology"/>
<gene>
    <name evidence="19" type="ORF">RJ641_034653</name>
</gene>
<keyword evidence="6" id="KW-0336">GPI-anchor</keyword>
<keyword evidence="13" id="KW-0449">Lipoprotein</keyword>
<comment type="caution">
    <text evidence="19">The sequence shown here is derived from an EMBL/GenBank/DDBJ whole genome shotgun (WGS) entry which is preliminary data.</text>
</comment>
<protein>
    <recommendedName>
        <fullName evidence="4">glucan endo-1,3-beta-D-glucosidase</fullName>
        <ecNumber evidence="4">3.2.1.39</ecNumber>
    </recommendedName>
</protein>
<name>A0AAN8VUU5_9MAGN</name>
<feature type="chain" id="PRO_5042837752" description="glucan endo-1,3-beta-D-glucosidase" evidence="17">
    <location>
        <begin position="32"/>
        <end position="503"/>
    </location>
</feature>
<comment type="subcellular location">
    <subcellularLocation>
        <location evidence="2">Cell membrane</location>
        <topology evidence="2">Lipid-anchor</topology>
        <topology evidence="2">GPI-anchor</topology>
    </subcellularLocation>
</comment>
<dbReference type="GO" id="GO:0005886">
    <property type="term" value="C:plasma membrane"/>
    <property type="evidence" value="ECO:0007669"/>
    <property type="project" value="UniProtKB-SubCell"/>
</dbReference>
<evidence type="ECO:0000256" key="4">
    <source>
        <dbReference type="ARBA" id="ARBA00012780"/>
    </source>
</evidence>
<evidence type="ECO:0000256" key="17">
    <source>
        <dbReference type="SAM" id="SignalP"/>
    </source>
</evidence>
<evidence type="ECO:0000259" key="18">
    <source>
        <dbReference type="SMART" id="SM00768"/>
    </source>
</evidence>
<evidence type="ECO:0000256" key="15">
    <source>
        <dbReference type="RuleBase" id="RU004335"/>
    </source>
</evidence>
<keyword evidence="11" id="KW-1015">Disulfide bond</keyword>
<dbReference type="GO" id="GO:0098552">
    <property type="term" value="C:side of membrane"/>
    <property type="evidence" value="ECO:0007669"/>
    <property type="project" value="UniProtKB-KW"/>
</dbReference>
<reference evidence="19 20" key="1">
    <citation type="submission" date="2023-12" db="EMBL/GenBank/DDBJ databases">
        <title>A high-quality genome assembly for Dillenia turbinata (Dilleniales).</title>
        <authorList>
            <person name="Chanderbali A."/>
        </authorList>
    </citation>
    <scope>NUCLEOTIDE SEQUENCE [LARGE SCALE GENOMIC DNA]</scope>
    <source>
        <strain evidence="19">LSX21</strain>
        <tissue evidence="19">Leaf</tissue>
    </source>
</reference>
<evidence type="ECO:0000256" key="6">
    <source>
        <dbReference type="ARBA" id="ARBA00022622"/>
    </source>
</evidence>
<dbReference type="AlphaFoldDB" id="A0AAN8VUU5"/>
<keyword evidence="9" id="KW-0611">Plant defense</keyword>
<organism evidence="19 20">
    <name type="scientific">Dillenia turbinata</name>
    <dbReference type="NCBI Taxonomy" id="194707"/>
    <lineage>
        <taxon>Eukaryota</taxon>
        <taxon>Viridiplantae</taxon>
        <taxon>Streptophyta</taxon>
        <taxon>Embryophyta</taxon>
        <taxon>Tracheophyta</taxon>
        <taxon>Spermatophyta</taxon>
        <taxon>Magnoliopsida</taxon>
        <taxon>eudicotyledons</taxon>
        <taxon>Gunneridae</taxon>
        <taxon>Pentapetalae</taxon>
        <taxon>Dilleniales</taxon>
        <taxon>Dilleniaceae</taxon>
        <taxon>Dillenia</taxon>
    </lineage>
</organism>
<dbReference type="InterPro" id="IPR000490">
    <property type="entry name" value="Glyco_hydro_17"/>
</dbReference>
<dbReference type="GO" id="GO:0009506">
    <property type="term" value="C:plasmodesma"/>
    <property type="evidence" value="ECO:0007669"/>
    <property type="project" value="UniProtKB-ARBA"/>
</dbReference>
<dbReference type="EC" id="3.2.1.39" evidence="4"/>
<evidence type="ECO:0000313" key="20">
    <source>
        <dbReference type="Proteomes" id="UP001370490"/>
    </source>
</evidence>
<dbReference type="Pfam" id="PF00332">
    <property type="entry name" value="Glyco_hydro_17"/>
    <property type="match status" value="1"/>
</dbReference>
<keyword evidence="7 17" id="KW-0732">Signal</keyword>
<evidence type="ECO:0000256" key="5">
    <source>
        <dbReference type="ARBA" id="ARBA00022475"/>
    </source>
</evidence>
<evidence type="ECO:0000256" key="8">
    <source>
        <dbReference type="ARBA" id="ARBA00022801"/>
    </source>
</evidence>
<accession>A0AAN8VUU5</accession>
<dbReference type="Pfam" id="PF07983">
    <property type="entry name" value="X8"/>
    <property type="match status" value="1"/>
</dbReference>
<dbReference type="PROSITE" id="PS00587">
    <property type="entry name" value="GLYCOSYL_HYDROL_F17"/>
    <property type="match status" value="1"/>
</dbReference>
<dbReference type="GO" id="GO:0005975">
    <property type="term" value="P:carbohydrate metabolic process"/>
    <property type="evidence" value="ECO:0007669"/>
    <property type="project" value="InterPro"/>
</dbReference>